<sequence>MINSKFKNVFIARKLWCSFFGHRFVTTKNVTNHFKEYKCCKCNLELTNDEKGRKIFLTPELKDINNTLELFYQKRHHLV</sequence>
<gene>
    <name evidence="1" type="ORF">F6464_12345</name>
</gene>
<reference evidence="1 2" key="1">
    <citation type="submission" date="2019-09" db="EMBL/GenBank/DDBJ databases">
        <title>Flavobacterium sp. nov., isolated from glacier ice.</title>
        <authorList>
            <person name="Liu Q."/>
        </authorList>
    </citation>
    <scope>NUCLEOTIDE SEQUENCE [LARGE SCALE GENOMIC DNA]</scope>
    <source>
        <strain evidence="1 2">NBRC 112527</strain>
    </source>
</reference>
<proteinExistence type="predicted"/>
<keyword evidence="2" id="KW-1185">Reference proteome</keyword>
<dbReference type="OrthoDB" id="1450221at2"/>
<evidence type="ECO:0008006" key="3">
    <source>
        <dbReference type="Google" id="ProtNLM"/>
    </source>
</evidence>
<dbReference type="EMBL" id="WAEM01000007">
    <property type="protein sequence ID" value="KAB1154832.1"/>
    <property type="molecule type" value="Genomic_DNA"/>
</dbReference>
<dbReference type="RefSeq" id="WP_151108250.1">
    <property type="nucleotide sequence ID" value="NZ_WAEM01000007.1"/>
</dbReference>
<name>A0A7J5AB87_9FLAO</name>
<organism evidence="1 2">
    <name type="scientific">Flavobacterium luteum</name>
    <dbReference type="NCBI Taxonomy" id="2026654"/>
    <lineage>
        <taxon>Bacteria</taxon>
        <taxon>Pseudomonadati</taxon>
        <taxon>Bacteroidota</taxon>
        <taxon>Flavobacteriia</taxon>
        <taxon>Flavobacteriales</taxon>
        <taxon>Flavobacteriaceae</taxon>
        <taxon>Flavobacterium</taxon>
    </lineage>
</organism>
<evidence type="ECO:0000313" key="2">
    <source>
        <dbReference type="Proteomes" id="UP000490922"/>
    </source>
</evidence>
<accession>A0A7J5AB87</accession>
<evidence type="ECO:0000313" key="1">
    <source>
        <dbReference type="EMBL" id="KAB1154832.1"/>
    </source>
</evidence>
<dbReference type="AlphaFoldDB" id="A0A7J5AB87"/>
<protein>
    <recommendedName>
        <fullName evidence="3">Prophage protein DUF1660</fullName>
    </recommendedName>
</protein>
<dbReference type="Proteomes" id="UP000490922">
    <property type="component" value="Unassembled WGS sequence"/>
</dbReference>
<comment type="caution">
    <text evidence="1">The sequence shown here is derived from an EMBL/GenBank/DDBJ whole genome shotgun (WGS) entry which is preliminary data.</text>
</comment>